<proteinExistence type="predicted"/>
<keyword evidence="2" id="KW-1185">Reference proteome</keyword>
<dbReference type="EMBL" id="JAUHHV010000007">
    <property type="protein sequence ID" value="KAK1419261.1"/>
    <property type="molecule type" value="Genomic_DNA"/>
</dbReference>
<comment type="caution">
    <text evidence="1">The sequence shown here is derived from an EMBL/GenBank/DDBJ whole genome shotgun (WGS) entry which is preliminary data.</text>
</comment>
<protein>
    <submittedName>
        <fullName evidence="1">Uncharacterized protein</fullName>
    </submittedName>
</protein>
<sequence>MVSTINAQVIVERHVEAALVEDGLSPQAFADGYRDIQGALHYPQGRLLSVRTYTSYVSACLKRIQFLKSGPIVEGPLLFRLSPVFKSSIRFPLGYSARGVSTARCEAISY</sequence>
<gene>
    <name evidence="1" type="ORF">QVD17_28425</name>
</gene>
<evidence type="ECO:0000313" key="2">
    <source>
        <dbReference type="Proteomes" id="UP001229421"/>
    </source>
</evidence>
<organism evidence="1 2">
    <name type="scientific">Tagetes erecta</name>
    <name type="common">African marigold</name>
    <dbReference type="NCBI Taxonomy" id="13708"/>
    <lineage>
        <taxon>Eukaryota</taxon>
        <taxon>Viridiplantae</taxon>
        <taxon>Streptophyta</taxon>
        <taxon>Embryophyta</taxon>
        <taxon>Tracheophyta</taxon>
        <taxon>Spermatophyta</taxon>
        <taxon>Magnoliopsida</taxon>
        <taxon>eudicotyledons</taxon>
        <taxon>Gunneridae</taxon>
        <taxon>Pentapetalae</taxon>
        <taxon>asterids</taxon>
        <taxon>campanulids</taxon>
        <taxon>Asterales</taxon>
        <taxon>Asteraceae</taxon>
        <taxon>Asteroideae</taxon>
        <taxon>Heliantheae alliance</taxon>
        <taxon>Tageteae</taxon>
        <taxon>Tagetes</taxon>
    </lineage>
</organism>
<name>A0AAD8KDT2_TARER</name>
<reference evidence="1" key="1">
    <citation type="journal article" date="2023" name="bioRxiv">
        <title>Improved chromosome-level genome assembly for marigold (Tagetes erecta).</title>
        <authorList>
            <person name="Jiang F."/>
            <person name="Yuan L."/>
            <person name="Wang S."/>
            <person name="Wang H."/>
            <person name="Xu D."/>
            <person name="Wang A."/>
            <person name="Fan W."/>
        </authorList>
    </citation>
    <scope>NUCLEOTIDE SEQUENCE</scope>
    <source>
        <strain evidence="1">WSJ</strain>
        <tissue evidence="1">Leaf</tissue>
    </source>
</reference>
<dbReference type="Proteomes" id="UP001229421">
    <property type="component" value="Unassembled WGS sequence"/>
</dbReference>
<evidence type="ECO:0000313" key="1">
    <source>
        <dbReference type="EMBL" id="KAK1419261.1"/>
    </source>
</evidence>
<accession>A0AAD8KDT2</accession>
<dbReference type="AlphaFoldDB" id="A0AAD8KDT2"/>